<evidence type="ECO:0000256" key="2">
    <source>
        <dbReference type="ARBA" id="ARBA00005369"/>
    </source>
</evidence>
<evidence type="ECO:0000256" key="9">
    <source>
        <dbReference type="ARBA" id="ARBA00030757"/>
    </source>
</evidence>
<dbReference type="RefSeq" id="WP_308425092.1">
    <property type="nucleotide sequence ID" value="NZ_BMMS01000001.1"/>
</dbReference>
<dbReference type="EMBL" id="BMMS01000001">
    <property type="protein sequence ID" value="GGO81037.1"/>
    <property type="molecule type" value="Genomic_DNA"/>
</dbReference>
<organism evidence="13 14">
    <name type="scientific">Wenjunlia tyrosinilytica</name>
    <dbReference type="NCBI Taxonomy" id="1544741"/>
    <lineage>
        <taxon>Bacteria</taxon>
        <taxon>Bacillati</taxon>
        <taxon>Actinomycetota</taxon>
        <taxon>Actinomycetes</taxon>
        <taxon>Kitasatosporales</taxon>
        <taxon>Streptomycetaceae</taxon>
        <taxon>Wenjunlia</taxon>
    </lineage>
</organism>
<keyword evidence="7" id="KW-0808">Transferase</keyword>
<dbReference type="EC" id="2.1.1.77" evidence="3"/>
<gene>
    <name evidence="13" type="ORF">GCM10012280_04360</name>
</gene>
<dbReference type="PANTHER" id="PTHR11579:SF0">
    <property type="entry name" value="PROTEIN-L-ISOASPARTATE(D-ASPARTATE) O-METHYLTRANSFERASE"/>
    <property type="match status" value="1"/>
</dbReference>
<dbReference type="Gene3D" id="3.40.50.150">
    <property type="entry name" value="Vaccinia Virus protein VP39"/>
    <property type="match status" value="1"/>
</dbReference>
<evidence type="ECO:0000256" key="3">
    <source>
        <dbReference type="ARBA" id="ARBA00011890"/>
    </source>
</evidence>
<evidence type="ECO:0000256" key="11">
    <source>
        <dbReference type="ARBA" id="ARBA00031350"/>
    </source>
</evidence>
<evidence type="ECO:0000256" key="7">
    <source>
        <dbReference type="ARBA" id="ARBA00022679"/>
    </source>
</evidence>
<comment type="similarity">
    <text evidence="2">Belongs to the methyltransferase superfamily. L-isoaspartyl/D-aspartyl protein methyltransferase family.</text>
</comment>
<reference evidence="13" key="2">
    <citation type="submission" date="2020-09" db="EMBL/GenBank/DDBJ databases">
        <authorList>
            <person name="Sun Q."/>
            <person name="Zhou Y."/>
        </authorList>
    </citation>
    <scope>NUCLEOTIDE SEQUENCE</scope>
    <source>
        <strain evidence="13">CGMCC 4.7201</strain>
    </source>
</reference>
<evidence type="ECO:0000313" key="14">
    <source>
        <dbReference type="Proteomes" id="UP000641932"/>
    </source>
</evidence>
<sequence>MTGSLDPPVRAADPMADAGARLRWRMVQRIADAGGLENAVWRKAFEDVPRHLFVPRYYHPVRGGGFETLRHDDPDPRRRLRWLSGAYEDVPLVTHLRAGSAVSSSSQPSLMASMLEALEVRDADSVLEIGAGTGYNAALIAHRLGDDGRVTTMDLEEAITDSARDHLTAAGYGPRTVAVVTGDGALGCPDRAPYDRIMATCAMPFIPPSWPAQCRAGALILAPMANSLIKLRVSPTGRAEGRFLDTPAYFVQLRRAQPPQSPGEGEGEDIRERETRTGPRALDSESFRFVLGLAAGELGVRWSYDETRRLSGVDLSAPDGSTASADRGGTVLLEGRRDLWALVEEAYDLWERRRRPERSRFGLTVEGGRQWIWLDDPGGDSWPLTGASRPSDGAAT</sequence>
<comment type="subcellular location">
    <subcellularLocation>
        <location evidence="1">Cytoplasm</location>
    </subcellularLocation>
</comment>
<evidence type="ECO:0000256" key="5">
    <source>
        <dbReference type="ARBA" id="ARBA00022490"/>
    </source>
</evidence>
<dbReference type="InterPro" id="IPR029063">
    <property type="entry name" value="SAM-dependent_MTases_sf"/>
</dbReference>
<dbReference type="CDD" id="cd02440">
    <property type="entry name" value="AdoMet_MTases"/>
    <property type="match status" value="1"/>
</dbReference>
<keyword evidence="5" id="KW-0963">Cytoplasm</keyword>
<evidence type="ECO:0000313" key="13">
    <source>
        <dbReference type="EMBL" id="GGO81037.1"/>
    </source>
</evidence>
<feature type="region of interest" description="Disordered" evidence="12">
    <location>
        <begin position="376"/>
        <end position="396"/>
    </location>
</feature>
<accession>A0A917ZEH8</accession>
<comment type="caution">
    <text evidence="13">The sequence shown here is derived from an EMBL/GenBank/DDBJ whole genome shotgun (WGS) entry which is preliminary data.</text>
</comment>
<dbReference type="SUPFAM" id="SSF53335">
    <property type="entry name" value="S-adenosyl-L-methionine-dependent methyltransferases"/>
    <property type="match status" value="1"/>
</dbReference>
<evidence type="ECO:0000256" key="10">
    <source>
        <dbReference type="ARBA" id="ARBA00031323"/>
    </source>
</evidence>
<name>A0A917ZEH8_9ACTN</name>
<dbReference type="AlphaFoldDB" id="A0A917ZEH8"/>
<dbReference type="PANTHER" id="PTHR11579">
    <property type="entry name" value="PROTEIN-L-ISOASPARTATE O-METHYLTRANSFERASE"/>
    <property type="match status" value="1"/>
</dbReference>
<keyword evidence="8" id="KW-0949">S-adenosyl-L-methionine</keyword>
<protein>
    <recommendedName>
        <fullName evidence="4">Protein-L-isoaspartate O-methyltransferase</fullName>
        <ecNumber evidence="3">2.1.1.77</ecNumber>
    </recommendedName>
    <alternativeName>
        <fullName evidence="11">L-isoaspartyl protein carboxyl methyltransferase</fullName>
    </alternativeName>
    <alternativeName>
        <fullName evidence="9">Protein L-isoaspartyl methyltransferase</fullName>
    </alternativeName>
    <alternativeName>
        <fullName evidence="10">Protein-beta-aspartate methyltransferase</fullName>
    </alternativeName>
</protein>
<evidence type="ECO:0000256" key="4">
    <source>
        <dbReference type="ARBA" id="ARBA00013346"/>
    </source>
</evidence>
<evidence type="ECO:0000256" key="1">
    <source>
        <dbReference type="ARBA" id="ARBA00004496"/>
    </source>
</evidence>
<evidence type="ECO:0000256" key="8">
    <source>
        <dbReference type="ARBA" id="ARBA00022691"/>
    </source>
</evidence>
<dbReference type="Proteomes" id="UP000641932">
    <property type="component" value="Unassembled WGS sequence"/>
</dbReference>
<evidence type="ECO:0000256" key="12">
    <source>
        <dbReference type="SAM" id="MobiDB-lite"/>
    </source>
</evidence>
<evidence type="ECO:0000256" key="6">
    <source>
        <dbReference type="ARBA" id="ARBA00022603"/>
    </source>
</evidence>
<feature type="compositionally biased region" description="Basic and acidic residues" evidence="12">
    <location>
        <begin position="268"/>
        <end position="278"/>
    </location>
</feature>
<dbReference type="GO" id="GO:0005737">
    <property type="term" value="C:cytoplasm"/>
    <property type="evidence" value="ECO:0007669"/>
    <property type="project" value="UniProtKB-SubCell"/>
</dbReference>
<dbReference type="Pfam" id="PF01135">
    <property type="entry name" value="PCMT"/>
    <property type="match status" value="1"/>
</dbReference>
<dbReference type="InterPro" id="IPR000682">
    <property type="entry name" value="PCMT"/>
</dbReference>
<feature type="region of interest" description="Disordered" evidence="12">
    <location>
        <begin position="254"/>
        <end position="278"/>
    </location>
</feature>
<keyword evidence="14" id="KW-1185">Reference proteome</keyword>
<dbReference type="GO" id="GO:0004719">
    <property type="term" value="F:protein-L-isoaspartate (D-aspartate) O-methyltransferase activity"/>
    <property type="evidence" value="ECO:0007669"/>
    <property type="project" value="UniProtKB-EC"/>
</dbReference>
<dbReference type="GO" id="GO:0032259">
    <property type="term" value="P:methylation"/>
    <property type="evidence" value="ECO:0007669"/>
    <property type="project" value="UniProtKB-KW"/>
</dbReference>
<reference evidence="13" key="1">
    <citation type="journal article" date="2014" name="Int. J. Syst. Evol. Microbiol.">
        <title>Complete genome sequence of Corynebacterium casei LMG S-19264T (=DSM 44701T), isolated from a smear-ripened cheese.</title>
        <authorList>
            <consortium name="US DOE Joint Genome Institute (JGI-PGF)"/>
            <person name="Walter F."/>
            <person name="Albersmeier A."/>
            <person name="Kalinowski J."/>
            <person name="Ruckert C."/>
        </authorList>
    </citation>
    <scope>NUCLEOTIDE SEQUENCE</scope>
    <source>
        <strain evidence="13">CGMCC 4.7201</strain>
    </source>
</reference>
<keyword evidence="6" id="KW-0489">Methyltransferase</keyword>
<proteinExistence type="inferred from homology"/>